<organism evidence="1">
    <name type="scientific">marine metagenome</name>
    <dbReference type="NCBI Taxonomy" id="408172"/>
    <lineage>
        <taxon>unclassified sequences</taxon>
        <taxon>metagenomes</taxon>
        <taxon>ecological metagenomes</taxon>
    </lineage>
</organism>
<name>A0A382P5D0_9ZZZZ</name>
<accession>A0A382P5D0</accession>
<dbReference type="AlphaFoldDB" id="A0A382P5D0"/>
<gene>
    <name evidence="1" type="ORF">METZ01_LOCUS319895</name>
</gene>
<evidence type="ECO:0000313" key="1">
    <source>
        <dbReference type="EMBL" id="SVC67041.1"/>
    </source>
</evidence>
<reference evidence="1" key="1">
    <citation type="submission" date="2018-05" db="EMBL/GenBank/DDBJ databases">
        <authorList>
            <person name="Lanie J.A."/>
            <person name="Ng W.-L."/>
            <person name="Kazmierczak K.M."/>
            <person name="Andrzejewski T.M."/>
            <person name="Davidsen T.M."/>
            <person name="Wayne K.J."/>
            <person name="Tettelin H."/>
            <person name="Glass J.I."/>
            <person name="Rusch D."/>
            <person name="Podicherti R."/>
            <person name="Tsui H.-C.T."/>
            <person name="Winkler M.E."/>
        </authorList>
    </citation>
    <scope>NUCLEOTIDE SEQUENCE</scope>
</reference>
<sequence>VCFIWQGGRVVMQRPAKPWTSVRFRSLPRFKARVAELVDATDLKSVVRKDVPVRVRPWAPRNIGFY</sequence>
<dbReference type="EMBL" id="UINC01104125">
    <property type="protein sequence ID" value="SVC67041.1"/>
    <property type="molecule type" value="Genomic_DNA"/>
</dbReference>
<proteinExistence type="predicted"/>
<protein>
    <submittedName>
        <fullName evidence="1">Uncharacterized protein</fullName>
    </submittedName>
</protein>
<feature type="non-terminal residue" evidence="1">
    <location>
        <position position="1"/>
    </location>
</feature>
<dbReference type="AntiFam" id="ANF00015">
    <property type="entry name" value="tRNA translation"/>
</dbReference>